<feature type="domain" description="Peptidase S59" evidence="9">
    <location>
        <begin position="918"/>
        <end position="1060"/>
    </location>
</feature>
<keyword evidence="5" id="KW-0811">Translocation</keyword>
<evidence type="ECO:0000256" key="7">
    <source>
        <dbReference type="ARBA" id="ARBA00023242"/>
    </source>
</evidence>
<dbReference type="EMBL" id="JABTTQ020000411">
    <property type="protein sequence ID" value="KAK6139520.1"/>
    <property type="molecule type" value="Genomic_DNA"/>
</dbReference>
<feature type="compositionally biased region" description="Polar residues" evidence="8">
    <location>
        <begin position="572"/>
        <end position="581"/>
    </location>
</feature>
<dbReference type="Proteomes" id="UP001318860">
    <property type="component" value="Unassembled WGS sequence"/>
</dbReference>
<dbReference type="InterPro" id="IPR007230">
    <property type="entry name" value="Nup98_auto-Pept-S59_dom"/>
</dbReference>
<evidence type="ECO:0000259" key="9">
    <source>
        <dbReference type="PROSITE" id="PS51434"/>
    </source>
</evidence>
<dbReference type="SUPFAM" id="SSF82215">
    <property type="entry name" value="C-terminal autoproteolytic domain of nucleoporin nup98"/>
    <property type="match status" value="1"/>
</dbReference>
<evidence type="ECO:0000256" key="5">
    <source>
        <dbReference type="ARBA" id="ARBA00023010"/>
    </source>
</evidence>
<sequence>MEQRTPTVSSHYLKQSYGKRYMKLRLLVLGLWRMPPSGHSFYAEHVVRLYVRGKRKYKQNTILFVSILEIPALEGNLTMKVEGAFMEFVFRELRAVAGAITITCLMVLHIEKPELNCTNQSEPCPWSTYTWWLVSFIFMLGPSLCFTSLRLSKGRKGLDDMKDEDENGSFTKVDVLKVEFLKTQGTAVEKFHKQPNPLGNFHGSNADPFEPTIKSSIYSSLHPSFGTSNPFGSRLGPPLFAEKISSPSGSTSSCFGGIQSTTKFGGIASTYGIDNQCRGSALASYRTTPEVDGINSSYPIGKINSISAMPIYKDKSHEELRSEDYKLHKGSIFSIQNQGNAFRQSNTHFGPTVSVPSVKPPFGSTGTEFGVSPSFKPVNSIGVGNVYRAPRNSASEASSTTIFGSPKNSGIGFNSTPPNFHSNSASGSTSSIFGVKVPTFAPAGSSSISGIQGFSGSQGPITPERTIGNYHQGSRVVTYSATPEIIGANNRYSVEKIQSISAMPTYKDKSQEELRSEDYNLRNNGGNEAWCGQSLASASFKTFDSPANIFRNPPLSNQSSFSSPFHPFKSNLSDPKSQDLVTPNSTTSPSPNPFSLAKSNPFPSQAFIPQPTVVSSMPTFNANLHPSFVTPFSESGQTNSCQCPAISTTSTGPSLSAFSLSKLSSTVSPSTQSTSLAALSPWPSEHPSIPNASQPGQTAEKSDCHITNNLSQPSLASSGLTMATEVGYQNINGQQYVRASTVGMQSSFAAPFPTLSAIDRPNTVTSIQHGISSLPVSNSLSSSRRTSLLRIRHVSFRHNWLPAQRHSPGNSVPKVPFFSDQEDGPFPVVPILPRENPRAWVLNPSSLRLYSDGKGCEEKELPSSSFQHNVNPTGVTGGDTSIQEEDSPAILNRHQDNKSTVIQKTEADVLALMPKLPDGEYYTEPSLKELAAKEMAEPGSCTRVNNFVVGRLGYGNIKFLGETDVRYLDLESVVQFNDREVIVYADDREKPPVGQSLNKPAEVTLLNVKCISKKTGKQYVDSRQIRSFKEMLMKKASEQGAEFVSYDPVQGEWKCRVEHF</sequence>
<evidence type="ECO:0000256" key="2">
    <source>
        <dbReference type="ARBA" id="ARBA00022448"/>
    </source>
</evidence>
<dbReference type="Pfam" id="PF04096">
    <property type="entry name" value="Nucleoporin2"/>
    <property type="match status" value="1"/>
</dbReference>
<evidence type="ECO:0000313" key="10">
    <source>
        <dbReference type="EMBL" id="KAK6139520.1"/>
    </source>
</evidence>
<name>A0ABR0VW61_REHGL</name>
<feature type="compositionally biased region" description="Low complexity" evidence="8">
    <location>
        <begin position="560"/>
        <end position="571"/>
    </location>
</feature>
<organism evidence="10 11">
    <name type="scientific">Rehmannia glutinosa</name>
    <name type="common">Chinese foxglove</name>
    <dbReference type="NCBI Taxonomy" id="99300"/>
    <lineage>
        <taxon>Eukaryota</taxon>
        <taxon>Viridiplantae</taxon>
        <taxon>Streptophyta</taxon>
        <taxon>Embryophyta</taxon>
        <taxon>Tracheophyta</taxon>
        <taxon>Spermatophyta</taxon>
        <taxon>Magnoliopsida</taxon>
        <taxon>eudicotyledons</taxon>
        <taxon>Gunneridae</taxon>
        <taxon>Pentapetalae</taxon>
        <taxon>asterids</taxon>
        <taxon>lamiids</taxon>
        <taxon>Lamiales</taxon>
        <taxon>Orobanchaceae</taxon>
        <taxon>Rehmannieae</taxon>
        <taxon>Rehmannia</taxon>
    </lineage>
</organism>
<accession>A0ABR0VW61</accession>
<keyword evidence="3" id="KW-0509">mRNA transport</keyword>
<keyword evidence="4" id="KW-0653">Protein transport</keyword>
<keyword evidence="11" id="KW-1185">Reference proteome</keyword>
<dbReference type="InterPro" id="IPR037665">
    <property type="entry name" value="Nucleoporin_S59-like"/>
</dbReference>
<keyword evidence="2" id="KW-0813">Transport</keyword>
<evidence type="ECO:0000256" key="4">
    <source>
        <dbReference type="ARBA" id="ARBA00022927"/>
    </source>
</evidence>
<reference evidence="10 11" key="1">
    <citation type="journal article" date="2021" name="Comput. Struct. Biotechnol. J.">
        <title>De novo genome assembly of the potent medicinal plant Rehmannia glutinosa using nanopore technology.</title>
        <authorList>
            <person name="Ma L."/>
            <person name="Dong C."/>
            <person name="Song C."/>
            <person name="Wang X."/>
            <person name="Zheng X."/>
            <person name="Niu Y."/>
            <person name="Chen S."/>
            <person name="Feng W."/>
        </authorList>
    </citation>
    <scope>NUCLEOTIDE SEQUENCE [LARGE SCALE GENOMIC DNA]</scope>
    <source>
        <strain evidence="10">DH-2019</strain>
    </source>
</reference>
<proteinExistence type="predicted"/>
<comment type="subcellular location">
    <subcellularLocation>
        <location evidence="1">Nucleus</location>
        <location evidence="1">Nuclear pore complex</location>
    </subcellularLocation>
</comment>
<feature type="region of interest" description="Disordered" evidence="8">
    <location>
        <begin position="560"/>
        <end position="594"/>
    </location>
</feature>
<dbReference type="InterPro" id="IPR036903">
    <property type="entry name" value="Nup98_auto-Pept-S59_dom_sf"/>
</dbReference>
<keyword evidence="6" id="KW-0906">Nuclear pore complex</keyword>
<evidence type="ECO:0000256" key="3">
    <source>
        <dbReference type="ARBA" id="ARBA00022816"/>
    </source>
</evidence>
<keyword evidence="7" id="KW-0539">Nucleus</keyword>
<evidence type="ECO:0000256" key="6">
    <source>
        <dbReference type="ARBA" id="ARBA00023132"/>
    </source>
</evidence>
<dbReference type="Gene3D" id="1.10.10.2360">
    <property type="match status" value="2"/>
</dbReference>
<evidence type="ECO:0000256" key="1">
    <source>
        <dbReference type="ARBA" id="ARBA00004567"/>
    </source>
</evidence>
<dbReference type="PANTHER" id="PTHR23198:SF19">
    <property type="entry name" value="NUCLEAR PORE COMPLEX PROTEIN NUP98A-LIKE ISOFORM X1"/>
    <property type="match status" value="1"/>
</dbReference>
<protein>
    <recommendedName>
        <fullName evidence="9">Peptidase S59 domain-containing protein</fullName>
    </recommendedName>
</protein>
<feature type="compositionally biased region" description="Polar residues" evidence="8">
    <location>
        <begin position="690"/>
        <end position="710"/>
    </location>
</feature>
<comment type="caution">
    <text evidence="10">The sequence shown here is derived from an EMBL/GenBank/DDBJ whole genome shotgun (WGS) entry which is preliminary data.</text>
</comment>
<evidence type="ECO:0000256" key="8">
    <source>
        <dbReference type="SAM" id="MobiDB-lite"/>
    </source>
</evidence>
<dbReference type="Gene3D" id="3.30.1610.10">
    <property type="entry name" value="Peptidase S59, nucleoporin"/>
    <property type="match status" value="1"/>
</dbReference>
<gene>
    <name evidence="10" type="ORF">DH2020_026751</name>
</gene>
<dbReference type="PANTHER" id="PTHR23198">
    <property type="entry name" value="NUCLEOPORIN"/>
    <property type="match status" value="1"/>
</dbReference>
<feature type="region of interest" description="Disordered" evidence="8">
    <location>
        <begin position="673"/>
        <end position="710"/>
    </location>
</feature>
<dbReference type="PROSITE" id="PS51434">
    <property type="entry name" value="NUP_C"/>
    <property type="match status" value="1"/>
</dbReference>
<evidence type="ECO:0000313" key="11">
    <source>
        <dbReference type="Proteomes" id="UP001318860"/>
    </source>
</evidence>